<sequence>MQPTTLLLATLLTLTATATPFFPVVKPWLGGSSAPATADSPANTLTARANIPNAPAAPKTELTAEEAAVLKWFTCSYLCQVSGDKKCDCGQRVKGASLGDVMKALQNAKIVIKEV</sequence>
<protein>
    <submittedName>
        <fullName evidence="2">Uncharacterized protein</fullName>
    </submittedName>
</protein>
<dbReference type="AlphaFoldDB" id="R0JU70"/>
<evidence type="ECO:0000256" key="1">
    <source>
        <dbReference type="SAM" id="SignalP"/>
    </source>
</evidence>
<dbReference type="HOGENOM" id="CLU_2110492_0_0_1"/>
<organism evidence="2 3">
    <name type="scientific">Exserohilum turcicum (strain 28A)</name>
    <name type="common">Northern leaf blight fungus</name>
    <name type="synonym">Setosphaeria turcica</name>
    <dbReference type="NCBI Taxonomy" id="671987"/>
    <lineage>
        <taxon>Eukaryota</taxon>
        <taxon>Fungi</taxon>
        <taxon>Dikarya</taxon>
        <taxon>Ascomycota</taxon>
        <taxon>Pezizomycotina</taxon>
        <taxon>Dothideomycetes</taxon>
        <taxon>Pleosporomycetidae</taxon>
        <taxon>Pleosporales</taxon>
        <taxon>Pleosporineae</taxon>
        <taxon>Pleosporaceae</taxon>
        <taxon>Exserohilum</taxon>
    </lineage>
</organism>
<reference evidence="2 3" key="2">
    <citation type="journal article" date="2013" name="PLoS Genet.">
        <title>Comparative genome structure, secondary metabolite, and effector coding capacity across Cochliobolus pathogens.</title>
        <authorList>
            <person name="Condon B.J."/>
            <person name="Leng Y."/>
            <person name="Wu D."/>
            <person name="Bushley K.E."/>
            <person name="Ohm R.A."/>
            <person name="Otillar R."/>
            <person name="Martin J."/>
            <person name="Schackwitz W."/>
            <person name="Grimwood J."/>
            <person name="MohdZainudin N."/>
            <person name="Xue C."/>
            <person name="Wang R."/>
            <person name="Manning V.A."/>
            <person name="Dhillon B."/>
            <person name="Tu Z.J."/>
            <person name="Steffenson B.J."/>
            <person name="Salamov A."/>
            <person name="Sun H."/>
            <person name="Lowry S."/>
            <person name="LaButti K."/>
            <person name="Han J."/>
            <person name="Copeland A."/>
            <person name="Lindquist E."/>
            <person name="Barry K."/>
            <person name="Schmutz J."/>
            <person name="Baker S.E."/>
            <person name="Ciuffetti L.M."/>
            <person name="Grigoriev I.V."/>
            <person name="Zhong S."/>
            <person name="Turgeon B.G."/>
        </authorList>
    </citation>
    <scope>NUCLEOTIDE SEQUENCE [LARGE SCALE GENOMIC DNA]</scope>
    <source>
        <strain evidence="3">28A</strain>
    </source>
</reference>
<dbReference type="RefSeq" id="XP_008026861.1">
    <property type="nucleotide sequence ID" value="XM_008028670.1"/>
</dbReference>
<keyword evidence="1" id="KW-0732">Signal</keyword>
<dbReference type="EMBL" id="KB908703">
    <property type="protein sequence ID" value="EOA84573.1"/>
    <property type="molecule type" value="Genomic_DNA"/>
</dbReference>
<feature type="chain" id="PRO_5004343648" evidence="1">
    <location>
        <begin position="19"/>
        <end position="115"/>
    </location>
</feature>
<dbReference type="Proteomes" id="UP000016935">
    <property type="component" value="Unassembled WGS sequence"/>
</dbReference>
<accession>R0JU70</accession>
<name>R0JU70_EXST2</name>
<dbReference type="GeneID" id="19402288"/>
<feature type="signal peptide" evidence="1">
    <location>
        <begin position="1"/>
        <end position="18"/>
    </location>
</feature>
<keyword evidence="3" id="KW-1185">Reference proteome</keyword>
<reference evidence="2 3" key="1">
    <citation type="journal article" date="2012" name="PLoS Pathog.">
        <title>Diverse lifestyles and strategies of plant pathogenesis encoded in the genomes of eighteen Dothideomycetes fungi.</title>
        <authorList>
            <person name="Ohm R.A."/>
            <person name="Feau N."/>
            <person name="Henrissat B."/>
            <person name="Schoch C.L."/>
            <person name="Horwitz B.A."/>
            <person name="Barry K.W."/>
            <person name="Condon B.J."/>
            <person name="Copeland A.C."/>
            <person name="Dhillon B."/>
            <person name="Glaser F."/>
            <person name="Hesse C.N."/>
            <person name="Kosti I."/>
            <person name="LaButti K."/>
            <person name="Lindquist E.A."/>
            <person name="Lucas S."/>
            <person name="Salamov A.A."/>
            <person name="Bradshaw R.E."/>
            <person name="Ciuffetti L."/>
            <person name="Hamelin R.C."/>
            <person name="Kema G.H.J."/>
            <person name="Lawrence C."/>
            <person name="Scott J.A."/>
            <person name="Spatafora J.W."/>
            <person name="Turgeon B.G."/>
            <person name="de Wit P.J.G.M."/>
            <person name="Zhong S."/>
            <person name="Goodwin S.B."/>
            <person name="Grigoriev I.V."/>
        </authorList>
    </citation>
    <scope>NUCLEOTIDE SEQUENCE [LARGE SCALE GENOMIC DNA]</scope>
    <source>
        <strain evidence="3">28A</strain>
    </source>
</reference>
<evidence type="ECO:0000313" key="2">
    <source>
        <dbReference type="EMBL" id="EOA84573.1"/>
    </source>
</evidence>
<gene>
    <name evidence="2" type="ORF">SETTUDRAFT_20111</name>
</gene>
<proteinExistence type="predicted"/>
<evidence type="ECO:0000313" key="3">
    <source>
        <dbReference type="Proteomes" id="UP000016935"/>
    </source>
</evidence>